<reference evidence="13" key="1">
    <citation type="submission" date="2025-08" db="UniProtKB">
        <authorList>
            <consortium name="Ensembl"/>
        </authorList>
    </citation>
    <scope>IDENTIFICATION</scope>
</reference>
<feature type="domain" description="TGF-beta family profile" evidence="12">
    <location>
        <begin position="21"/>
        <end position="133"/>
    </location>
</feature>
<dbReference type="FunFam" id="2.10.90.10:FF:000032">
    <property type="entry name" value="Artemin"/>
    <property type="match status" value="1"/>
</dbReference>
<evidence type="ECO:0000256" key="7">
    <source>
        <dbReference type="ARBA" id="ARBA00023180"/>
    </source>
</evidence>
<dbReference type="GO" id="GO:0008083">
    <property type="term" value="F:growth factor activity"/>
    <property type="evidence" value="ECO:0007669"/>
    <property type="project" value="UniProtKB-KW"/>
</dbReference>
<dbReference type="InterPro" id="IPR043401">
    <property type="entry name" value="GDNF_fam"/>
</dbReference>
<keyword evidence="7" id="KW-0325">Glycoprotein</keyword>
<accession>A0A8C6U8J2</accession>
<evidence type="ECO:0000313" key="14">
    <source>
        <dbReference type="Proteomes" id="UP000694523"/>
    </source>
</evidence>
<evidence type="ECO:0000256" key="8">
    <source>
        <dbReference type="ARBA" id="ARBA00058643"/>
    </source>
</evidence>
<dbReference type="InterPro" id="IPR001839">
    <property type="entry name" value="TGF-b_C"/>
</dbReference>
<organism evidence="13 14">
    <name type="scientific">Neogobius melanostomus</name>
    <name type="common">round goby</name>
    <dbReference type="NCBI Taxonomy" id="47308"/>
    <lineage>
        <taxon>Eukaryota</taxon>
        <taxon>Metazoa</taxon>
        <taxon>Chordata</taxon>
        <taxon>Craniata</taxon>
        <taxon>Vertebrata</taxon>
        <taxon>Euteleostomi</taxon>
        <taxon>Actinopterygii</taxon>
        <taxon>Neopterygii</taxon>
        <taxon>Teleostei</taxon>
        <taxon>Neoteleostei</taxon>
        <taxon>Acanthomorphata</taxon>
        <taxon>Gobiaria</taxon>
        <taxon>Gobiiformes</taxon>
        <taxon>Gobioidei</taxon>
        <taxon>Gobiidae</taxon>
        <taxon>Benthophilinae</taxon>
        <taxon>Neogobiini</taxon>
        <taxon>Neogobius</taxon>
    </lineage>
</organism>
<keyword evidence="3" id="KW-0964">Secreted</keyword>
<evidence type="ECO:0000256" key="11">
    <source>
        <dbReference type="RuleBase" id="RU000354"/>
    </source>
</evidence>
<comment type="function">
    <text evidence="8">Growth factor that supports the survival of sensory and sympathetic peripheral neurons in culture and also supports the survival of dopaminergic neurons of the ventral mid-brain. Acts by binding to its coreceptor, GFRA3, leading to autophosphorylation and activation of the RET receptor. Strong attractant of gut hematopoietic cells thus promoting the formation Peyer's patch-like structures, a major component of the gut-associated lymphoid tissue.</text>
</comment>
<dbReference type="Proteomes" id="UP000694523">
    <property type="component" value="Unplaced"/>
</dbReference>
<dbReference type="AlphaFoldDB" id="A0A8C6U8J2"/>
<protein>
    <recommendedName>
        <fullName evidence="10">Artemin</fullName>
    </recommendedName>
</protein>
<proteinExistence type="inferred from homology"/>
<keyword evidence="14" id="KW-1185">Reference proteome</keyword>
<dbReference type="PANTHER" id="PTHR12173">
    <property type="entry name" value="GDNF SUBFAMILY OF TGF-BETA FAMILY"/>
    <property type="match status" value="1"/>
</dbReference>
<evidence type="ECO:0000256" key="5">
    <source>
        <dbReference type="ARBA" id="ARBA00023030"/>
    </source>
</evidence>
<evidence type="ECO:0000313" key="13">
    <source>
        <dbReference type="Ensembl" id="ENSNMLP00000031579.1"/>
    </source>
</evidence>
<evidence type="ECO:0000256" key="2">
    <source>
        <dbReference type="ARBA" id="ARBA00009832"/>
    </source>
</evidence>
<keyword evidence="6" id="KW-1015">Disulfide bond</keyword>
<dbReference type="InterPro" id="IPR029034">
    <property type="entry name" value="Cystine-knot_cytokine"/>
</dbReference>
<evidence type="ECO:0000256" key="4">
    <source>
        <dbReference type="ARBA" id="ARBA00022729"/>
    </source>
</evidence>
<comment type="subunit">
    <text evidence="9">Homodimer; disulfide-linked. Interacts with GFRA3 coreceptor and RET: forms a 2:2:2 ternary complex composed of ARTN ligand, GFRA3 and RET receptor.</text>
</comment>
<dbReference type="PANTHER" id="PTHR12173:SF11">
    <property type="entry name" value="PERSEPHIN-LIKE"/>
    <property type="match status" value="1"/>
</dbReference>
<dbReference type="GO" id="GO:0030971">
    <property type="term" value="F:receptor tyrosine kinase binding"/>
    <property type="evidence" value="ECO:0007669"/>
    <property type="project" value="InterPro"/>
</dbReference>
<reference evidence="13" key="2">
    <citation type="submission" date="2025-09" db="UniProtKB">
        <authorList>
            <consortium name="Ensembl"/>
        </authorList>
    </citation>
    <scope>IDENTIFICATION</scope>
</reference>
<dbReference type="PROSITE" id="PS51362">
    <property type="entry name" value="TGF_BETA_2"/>
    <property type="match status" value="1"/>
</dbReference>
<name>A0A8C6U8J2_9GOBI</name>
<evidence type="ECO:0000256" key="3">
    <source>
        <dbReference type="ARBA" id="ARBA00022525"/>
    </source>
</evidence>
<dbReference type="CDD" id="cd19382">
    <property type="entry name" value="TGF_beta_Persephin"/>
    <property type="match status" value="1"/>
</dbReference>
<sequence>KNVGKFKPTQLLTTSLCPVVASPLAPALSPLPLDPPCALRSVLVRVRGLGLGYESDEEVLFKFCSGACPHHRSNHDLALSALLQSGLLPAGGAAAAAAAPCCRPTHHEDVAFLDNHHRWHKVEKLSAAACHCVG</sequence>
<dbReference type="GO" id="GO:0005576">
    <property type="term" value="C:extracellular region"/>
    <property type="evidence" value="ECO:0007669"/>
    <property type="project" value="UniProtKB-SubCell"/>
</dbReference>
<comment type="subcellular location">
    <subcellularLocation>
        <location evidence="1">Secreted</location>
    </subcellularLocation>
</comment>
<comment type="similarity">
    <text evidence="2">Belongs to the TGF-beta family. GDNF subfamily.</text>
</comment>
<keyword evidence="4" id="KW-0732">Signal</keyword>
<evidence type="ECO:0000256" key="10">
    <source>
        <dbReference type="ARBA" id="ARBA00074181"/>
    </source>
</evidence>
<dbReference type="Ensembl" id="ENSNMLT00000035195.1">
    <property type="protein sequence ID" value="ENSNMLP00000031579.1"/>
    <property type="gene ID" value="ENSNMLG00000019817.1"/>
</dbReference>
<dbReference type="Pfam" id="PF00019">
    <property type="entry name" value="TGF_beta"/>
    <property type="match status" value="1"/>
</dbReference>
<dbReference type="GO" id="GO:0030116">
    <property type="term" value="F:glial cell-derived neurotrophic factor receptor binding"/>
    <property type="evidence" value="ECO:0007669"/>
    <property type="project" value="InterPro"/>
</dbReference>
<evidence type="ECO:0000256" key="6">
    <source>
        <dbReference type="ARBA" id="ARBA00023157"/>
    </source>
</evidence>
<evidence type="ECO:0000256" key="1">
    <source>
        <dbReference type="ARBA" id="ARBA00004613"/>
    </source>
</evidence>
<evidence type="ECO:0000256" key="9">
    <source>
        <dbReference type="ARBA" id="ARBA00063068"/>
    </source>
</evidence>
<keyword evidence="5 11" id="KW-0339">Growth factor</keyword>
<dbReference type="Gene3D" id="2.10.90.10">
    <property type="entry name" value="Cystine-knot cytokines"/>
    <property type="match status" value="1"/>
</dbReference>
<dbReference type="GO" id="GO:0007399">
    <property type="term" value="P:nervous system development"/>
    <property type="evidence" value="ECO:0007669"/>
    <property type="project" value="UniProtKB-ARBA"/>
</dbReference>
<evidence type="ECO:0000259" key="12">
    <source>
        <dbReference type="PROSITE" id="PS51362"/>
    </source>
</evidence>
<dbReference type="SUPFAM" id="SSF57501">
    <property type="entry name" value="Cystine-knot cytokines"/>
    <property type="match status" value="1"/>
</dbReference>